<dbReference type="PANTHER" id="PTHR11907">
    <property type="entry name" value="AMIDOPHOSPHORIBOSYLTRANSFERASE"/>
    <property type="match status" value="1"/>
</dbReference>
<evidence type="ECO:0000256" key="4">
    <source>
        <dbReference type="ARBA" id="ARBA00022676"/>
    </source>
</evidence>
<dbReference type="AlphaFoldDB" id="A0A4D9D528"/>
<name>A0A4D9D528_9STRA</name>
<dbReference type="InterPro" id="IPR029057">
    <property type="entry name" value="PRTase-like"/>
</dbReference>
<keyword evidence="7" id="KW-0315">Glutamine amidotransferase</keyword>
<feature type="compositionally biased region" description="Polar residues" evidence="8">
    <location>
        <begin position="521"/>
        <end position="535"/>
    </location>
</feature>
<evidence type="ECO:0000256" key="8">
    <source>
        <dbReference type="SAM" id="MobiDB-lite"/>
    </source>
</evidence>
<evidence type="ECO:0000256" key="7">
    <source>
        <dbReference type="ARBA" id="ARBA00022962"/>
    </source>
</evidence>
<reference evidence="10 11" key="1">
    <citation type="submission" date="2019-01" db="EMBL/GenBank/DDBJ databases">
        <title>Nuclear Genome Assembly of the Microalgal Biofuel strain Nannochloropsis salina CCMP1776.</title>
        <authorList>
            <person name="Hovde B."/>
        </authorList>
    </citation>
    <scope>NUCLEOTIDE SEQUENCE [LARGE SCALE GENOMIC DNA]</scope>
    <source>
        <strain evidence="10 11">CCMP1776</strain>
    </source>
</reference>
<dbReference type="SUPFAM" id="SSF56235">
    <property type="entry name" value="N-terminal nucleophile aminohydrolases (Ntn hydrolases)"/>
    <property type="match status" value="1"/>
</dbReference>
<keyword evidence="5" id="KW-0808">Transferase</keyword>
<keyword evidence="4" id="KW-0328">Glycosyltransferase</keyword>
<feature type="region of interest" description="Disordered" evidence="8">
    <location>
        <begin position="510"/>
        <end position="535"/>
    </location>
</feature>
<dbReference type="Proteomes" id="UP000355283">
    <property type="component" value="Unassembled WGS sequence"/>
</dbReference>
<evidence type="ECO:0000256" key="3">
    <source>
        <dbReference type="ARBA" id="ARBA00011941"/>
    </source>
</evidence>
<dbReference type="InterPro" id="IPR000836">
    <property type="entry name" value="PRTase_dom"/>
</dbReference>
<comment type="similarity">
    <text evidence="2">In the C-terminal section; belongs to the purine/pyrimidine phosphoribosyltransferase family.</text>
</comment>
<dbReference type="InterPro" id="IPR029055">
    <property type="entry name" value="Ntn_hydrolases_N"/>
</dbReference>
<keyword evidence="11" id="KW-1185">Reference proteome</keyword>
<evidence type="ECO:0000313" key="10">
    <source>
        <dbReference type="EMBL" id="TFJ83748.1"/>
    </source>
</evidence>
<dbReference type="HAMAP" id="MF_01931">
    <property type="entry name" value="PurF"/>
    <property type="match status" value="1"/>
</dbReference>
<organism evidence="10 11">
    <name type="scientific">Nannochloropsis salina CCMP1776</name>
    <dbReference type="NCBI Taxonomy" id="1027361"/>
    <lineage>
        <taxon>Eukaryota</taxon>
        <taxon>Sar</taxon>
        <taxon>Stramenopiles</taxon>
        <taxon>Ochrophyta</taxon>
        <taxon>Eustigmatophyceae</taxon>
        <taxon>Eustigmatales</taxon>
        <taxon>Monodopsidaceae</taxon>
        <taxon>Microchloropsis</taxon>
        <taxon>Microchloropsis salina</taxon>
    </lineage>
</organism>
<comment type="pathway">
    <text evidence="1">Purine metabolism; IMP biosynthesis via de novo pathway; N(1)-(5-phospho-D-ribosyl)glycinamide from 5-phospho-alpha-D-ribose 1-diphosphate: step 1/2.</text>
</comment>
<sequence length="629" mass="68734">MCGIVAVLLADPSAAVNQELYDSLTSLQHRGQDAAGIVTADQRRRLHLHKDNGLVRDVFKLQHMIQLIGNVGLGHVRYPTAGASSNVQEAQPFVTNIPFGICLCHNGNITNSTELTQQLSARYTVSTDSDSELLLSIYADELLRQMWGGDKEGQSLDQSSAGLTVDVIFNACRGLMARARGGYAALVLINGYGVLAFRDPWGIRPLCYGSRNAKQFLGTSKKDWCVASESVALECQEFDLHGDVLPGQAVFISLKGEVTTKMCHSSPVLAPCIFEYVYFGRPDSIIDGVSVYAARKAMGDKLAEKIRRLYDPSEIDVVVPVPETSRISALQCAIKLGVPYEEGLNKNRYIARTFIMPGQQKRKKNVRKKLNPCHGVFEDKNVMLVDDSIVRGTTSEQIVQMVRSAGAKKVFFCSASPAIRYANVYGIDMPVQAELIAFGRDEKEIARAISADWVVYQELDDLTSAVRECNPAIEFFDTSCFNGVYVTGDVNAAYFQALKDHRSDSILSVDGGKGDDIDSLPQDSRGISSHNTTSPEKLVRKIKELSILEGDEGTEDKDSNSSIGVVDGVVAAKTSGQLGHARPRGRVIGAKHRAVQAADELAAVDPANHPNGLRNEDMEKLRDRFSGWV</sequence>
<dbReference type="NCBIfam" id="TIGR01134">
    <property type="entry name" value="purF"/>
    <property type="match status" value="1"/>
</dbReference>
<keyword evidence="6" id="KW-0658">Purine biosynthesis</keyword>
<dbReference type="GO" id="GO:0006189">
    <property type="term" value="P:'de novo' IMP biosynthetic process"/>
    <property type="evidence" value="ECO:0007669"/>
    <property type="project" value="UniProtKB-UniPathway"/>
</dbReference>
<evidence type="ECO:0000256" key="2">
    <source>
        <dbReference type="ARBA" id="ARBA00010138"/>
    </source>
</evidence>
<accession>A0A4D9D528</accession>
<protein>
    <recommendedName>
        <fullName evidence="3">amidophosphoribosyltransferase</fullName>
        <ecNumber evidence="3">2.4.2.14</ecNumber>
    </recommendedName>
</protein>
<dbReference type="InterPro" id="IPR017932">
    <property type="entry name" value="GATase_2_dom"/>
</dbReference>
<dbReference type="UniPathway" id="UPA00074">
    <property type="reaction ID" value="UER00124"/>
</dbReference>
<evidence type="ECO:0000256" key="5">
    <source>
        <dbReference type="ARBA" id="ARBA00022679"/>
    </source>
</evidence>
<dbReference type="GO" id="GO:0009113">
    <property type="term" value="P:purine nucleobase biosynthetic process"/>
    <property type="evidence" value="ECO:0007669"/>
    <property type="project" value="InterPro"/>
</dbReference>
<evidence type="ECO:0000259" key="9">
    <source>
        <dbReference type="PROSITE" id="PS51278"/>
    </source>
</evidence>
<dbReference type="Gene3D" id="3.60.20.10">
    <property type="entry name" value="Glutamine Phosphoribosylpyrophosphate, subunit 1, domain 1"/>
    <property type="match status" value="1"/>
</dbReference>
<proteinExistence type="inferred from homology"/>
<evidence type="ECO:0000256" key="6">
    <source>
        <dbReference type="ARBA" id="ARBA00022755"/>
    </source>
</evidence>
<dbReference type="InterPro" id="IPR005854">
    <property type="entry name" value="PurF"/>
</dbReference>
<evidence type="ECO:0000256" key="1">
    <source>
        <dbReference type="ARBA" id="ARBA00005209"/>
    </source>
</evidence>
<dbReference type="OrthoDB" id="191723at2759"/>
<dbReference type="Pfam" id="PF13522">
    <property type="entry name" value="GATase_6"/>
    <property type="match status" value="1"/>
</dbReference>
<dbReference type="SUPFAM" id="SSF53271">
    <property type="entry name" value="PRTase-like"/>
    <property type="match status" value="1"/>
</dbReference>
<dbReference type="Gene3D" id="3.40.50.2020">
    <property type="match status" value="1"/>
</dbReference>
<dbReference type="EC" id="2.4.2.14" evidence="3"/>
<feature type="domain" description="Glutamine amidotransferase type-2" evidence="9">
    <location>
        <begin position="2"/>
        <end position="255"/>
    </location>
</feature>
<dbReference type="GO" id="GO:0004044">
    <property type="term" value="F:amidophosphoribosyltransferase activity"/>
    <property type="evidence" value="ECO:0007669"/>
    <property type="project" value="UniProtKB-EC"/>
</dbReference>
<dbReference type="Pfam" id="PF00156">
    <property type="entry name" value="Pribosyltran"/>
    <property type="match status" value="1"/>
</dbReference>
<dbReference type="CDD" id="cd06223">
    <property type="entry name" value="PRTases_typeI"/>
    <property type="match status" value="1"/>
</dbReference>
<dbReference type="EMBL" id="SDOX01000021">
    <property type="protein sequence ID" value="TFJ83748.1"/>
    <property type="molecule type" value="Genomic_DNA"/>
</dbReference>
<gene>
    <name evidence="10" type="ORF">NSK_004852</name>
</gene>
<evidence type="ECO:0000313" key="11">
    <source>
        <dbReference type="Proteomes" id="UP000355283"/>
    </source>
</evidence>
<dbReference type="PROSITE" id="PS51278">
    <property type="entry name" value="GATASE_TYPE_2"/>
    <property type="match status" value="1"/>
</dbReference>
<comment type="caution">
    <text evidence="10">The sequence shown here is derived from an EMBL/GenBank/DDBJ whole genome shotgun (WGS) entry which is preliminary data.</text>
</comment>